<comment type="caution">
    <text evidence="2">The sequence shown here is derived from an EMBL/GenBank/DDBJ whole genome shotgun (WGS) entry which is preliminary data.</text>
</comment>
<dbReference type="EMBL" id="JALNTZ010000007">
    <property type="protein sequence ID" value="KAJ3644399.1"/>
    <property type="molecule type" value="Genomic_DNA"/>
</dbReference>
<dbReference type="Proteomes" id="UP001168821">
    <property type="component" value="Unassembled WGS sequence"/>
</dbReference>
<dbReference type="AlphaFoldDB" id="A0AA38I0N9"/>
<organism evidence="2 3">
    <name type="scientific">Zophobas morio</name>
    <dbReference type="NCBI Taxonomy" id="2755281"/>
    <lineage>
        <taxon>Eukaryota</taxon>
        <taxon>Metazoa</taxon>
        <taxon>Ecdysozoa</taxon>
        <taxon>Arthropoda</taxon>
        <taxon>Hexapoda</taxon>
        <taxon>Insecta</taxon>
        <taxon>Pterygota</taxon>
        <taxon>Neoptera</taxon>
        <taxon>Endopterygota</taxon>
        <taxon>Coleoptera</taxon>
        <taxon>Polyphaga</taxon>
        <taxon>Cucujiformia</taxon>
        <taxon>Tenebrionidae</taxon>
        <taxon>Zophobas</taxon>
    </lineage>
</organism>
<evidence type="ECO:0000313" key="3">
    <source>
        <dbReference type="Proteomes" id="UP001168821"/>
    </source>
</evidence>
<proteinExistence type="predicted"/>
<feature type="compositionally biased region" description="Low complexity" evidence="1">
    <location>
        <begin position="60"/>
        <end position="71"/>
    </location>
</feature>
<sequence length="125" mass="13184">MCATFRRRASNKSCGNSIEPSISPFCLTRTLRAAKTAILEDRRPTLPHIGETLAPEWRPAGRGSPAAGAGSGSFSAALALIAAPADGSNPPRAEWNKFGQINLVVPPLASSFVVSVIECLRPPLF</sequence>
<evidence type="ECO:0000313" key="2">
    <source>
        <dbReference type="EMBL" id="KAJ3644399.1"/>
    </source>
</evidence>
<protein>
    <submittedName>
        <fullName evidence="2">Uncharacterized protein</fullName>
    </submittedName>
</protein>
<feature type="region of interest" description="Disordered" evidence="1">
    <location>
        <begin position="49"/>
        <end position="71"/>
    </location>
</feature>
<evidence type="ECO:0000256" key="1">
    <source>
        <dbReference type="SAM" id="MobiDB-lite"/>
    </source>
</evidence>
<reference evidence="2" key="1">
    <citation type="journal article" date="2023" name="G3 (Bethesda)">
        <title>Whole genome assemblies of Zophobas morio and Tenebrio molitor.</title>
        <authorList>
            <person name="Kaur S."/>
            <person name="Stinson S.A."/>
            <person name="diCenzo G.C."/>
        </authorList>
    </citation>
    <scope>NUCLEOTIDE SEQUENCE</scope>
    <source>
        <strain evidence="2">QUZm001</strain>
    </source>
</reference>
<accession>A0AA38I0N9</accession>
<name>A0AA38I0N9_9CUCU</name>
<gene>
    <name evidence="2" type="ORF">Zmor_022133</name>
</gene>
<keyword evidence="3" id="KW-1185">Reference proteome</keyword>